<evidence type="ECO:0000256" key="2">
    <source>
        <dbReference type="ARBA" id="ARBA00007663"/>
    </source>
</evidence>
<dbReference type="NCBIfam" id="TIGR00057">
    <property type="entry name" value="L-threonylcarbamoyladenylate synthase"/>
    <property type="match status" value="1"/>
</dbReference>
<keyword evidence="4 10" id="KW-0808">Transferase</keyword>
<comment type="subcellular location">
    <subcellularLocation>
        <location evidence="1 10">Cytoplasm</location>
    </subcellularLocation>
</comment>
<comment type="similarity">
    <text evidence="2 10">Belongs to the SUA5 family.</text>
</comment>
<comment type="catalytic activity">
    <reaction evidence="9 10">
        <text>L-threonine + hydrogencarbonate + ATP = L-threonylcarbamoyladenylate + diphosphate + H2O</text>
        <dbReference type="Rhea" id="RHEA:36407"/>
        <dbReference type="ChEBI" id="CHEBI:15377"/>
        <dbReference type="ChEBI" id="CHEBI:17544"/>
        <dbReference type="ChEBI" id="CHEBI:30616"/>
        <dbReference type="ChEBI" id="CHEBI:33019"/>
        <dbReference type="ChEBI" id="CHEBI:57926"/>
        <dbReference type="ChEBI" id="CHEBI:73682"/>
        <dbReference type="EC" id="2.7.7.87"/>
    </reaction>
</comment>
<evidence type="ECO:0000256" key="7">
    <source>
        <dbReference type="ARBA" id="ARBA00022741"/>
    </source>
</evidence>
<evidence type="ECO:0000313" key="13">
    <source>
        <dbReference type="Proteomes" id="UP001194714"/>
    </source>
</evidence>
<keyword evidence="13" id="KW-1185">Reference proteome</keyword>
<evidence type="ECO:0000256" key="10">
    <source>
        <dbReference type="PIRNR" id="PIRNR004930"/>
    </source>
</evidence>
<dbReference type="Proteomes" id="UP001194714">
    <property type="component" value="Unassembled WGS sequence"/>
</dbReference>
<evidence type="ECO:0000256" key="1">
    <source>
        <dbReference type="ARBA" id="ARBA00004496"/>
    </source>
</evidence>
<evidence type="ECO:0000256" key="4">
    <source>
        <dbReference type="ARBA" id="ARBA00022679"/>
    </source>
</evidence>
<dbReference type="Pfam" id="PF01300">
    <property type="entry name" value="Sua5_yciO_yrdC"/>
    <property type="match status" value="1"/>
</dbReference>
<accession>A0ABS0AXI6</accession>
<protein>
    <recommendedName>
        <fullName evidence="10">Threonylcarbamoyl-AMP synthase</fullName>
        <shortName evidence="10">TC-AMP synthase</shortName>
        <ecNumber evidence="10">2.7.7.87</ecNumber>
    </recommendedName>
    <alternativeName>
        <fullName evidence="10">L-threonylcarbamoyladenylate synthase</fullName>
    </alternativeName>
</protein>
<evidence type="ECO:0000256" key="9">
    <source>
        <dbReference type="ARBA" id="ARBA00048366"/>
    </source>
</evidence>
<reference evidence="12 13" key="1">
    <citation type="submission" date="2020-01" db="EMBL/GenBank/DDBJ databases">
        <title>Draft genome sequence of Cand. Neptunochlamydia vexilliferae K9.</title>
        <authorList>
            <person name="Schulz F."/>
            <person name="Koestlbacher S."/>
            <person name="Wascher F."/>
            <person name="Pizzetti I."/>
            <person name="Horn M."/>
        </authorList>
    </citation>
    <scope>NUCLEOTIDE SEQUENCE [LARGE SCALE GENOMIC DNA]</scope>
    <source>
        <strain evidence="12 13">K9</strain>
    </source>
</reference>
<keyword evidence="8 10" id="KW-0067">ATP-binding</keyword>
<dbReference type="PROSITE" id="PS51163">
    <property type="entry name" value="YRDC"/>
    <property type="match status" value="1"/>
</dbReference>
<dbReference type="InterPro" id="IPR010923">
    <property type="entry name" value="T(6)A37_SUA5"/>
</dbReference>
<proteinExistence type="inferred from homology"/>
<evidence type="ECO:0000256" key="6">
    <source>
        <dbReference type="ARBA" id="ARBA00022695"/>
    </source>
</evidence>
<name>A0ABS0AXI6_9BACT</name>
<dbReference type="Gene3D" id="3.90.870.10">
    <property type="entry name" value="DHBP synthase"/>
    <property type="match status" value="1"/>
</dbReference>
<keyword evidence="3 10" id="KW-0963">Cytoplasm</keyword>
<dbReference type="PANTHER" id="PTHR17490:SF16">
    <property type="entry name" value="THREONYLCARBAMOYL-AMP SYNTHASE"/>
    <property type="match status" value="1"/>
</dbReference>
<keyword evidence="7 10" id="KW-0547">Nucleotide-binding</keyword>
<evidence type="ECO:0000256" key="3">
    <source>
        <dbReference type="ARBA" id="ARBA00022490"/>
    </source>
</evidence>
<dbReference type="EC" id="2.7.7.87" evidence="10"/>
<keyword evidence="6 10" id="KW-0548">Nucleotidyltransferase</keyword>
<evidence type="ECO:0000259" key="11">
    <source>
        <dbReference type="PROSITE" id="PS51163"/>
    </source>
</evidence>
<evidence type="ECO:0000256" key="8">
    <source>
        <dbReference type="ARBA" id="ARBA00022840"/>
    </source>
</evidence>
<dbReference type="RefSeq" id="WP_194847140.1">
    <property type="nucleotide sequence ID" value="NZ_JAAEJV010000005.1"/>
</dbReference>
<gene>
    <name evidence="12" type="ORF">NEPTK9_000349</name>
</gene>
<evidence type="ECO:0000256" key="5">
    <source>
        <dbReference type="ARBA" id="ARBA00022694"/>
    </source>
</evidence>
<organism evidence="12 13">
    <name type="scientific">Candidatus Neptunichlamydia vexilliferae</name>
    <dbReference type="NCBI Taxonomy" id="1651774"/>
    <lineage>
        <taxon>Bacteria</taxon>
        <taxon>Pseudomonadati</taxon>
        <taxon>Chlamydiota</taxon>
        <taxon>Chlamydiia</taxon>
        <taxon>Parachlamydiales</taxon>
        <taxon>Simkaniaceae</taxon>
        <taxon>Candidatus Neptunichlamydia</taxon>
    </lineage>
</organism>
<sequence length="323" mass="35261">MYTEYFGPIDREKLSDANHHLEAAARKLQQGGLVAFPTETTYGLGAIILNVPAIERLFAAKGRPADRSLPVQVANIEQVKFVAKDLPSEVFALAKRFLPGPLTLVLKKHPNLCSKVTAGKETVAIRIPSDPIALRLIELTGCPLAVPSANQSGKPSPTTAAHVLEDLNGLIEGIVDGGETELGIETTILSLEDPMKPTILRVGAISQKEIEEALGRQVTIHPAALLLDRNSCFPKLRSTVRLFASWDEMKIYLKLSAPSKRLIMSEEPAPIEGGDHFKLSAKSFYEGLRTANRDGYVEVLVLCDPQLKRNAFLLNRLKQIAST</sequence>
<keyword evidence="5 10" id="KW-0819">tRNA processing</keyword>
<dbReference type="InterPro" id="IPR017945">
    <property type="entry name" value="DHBP_synth_RibB-like_a/b_dom"/>
</dbReference>
<dbReference type="EMBL" id="JAAEJV010000005">
    <property type="protein sequence ID" value="MBF5058850.1"/>
    <property type="molecule type" value="Genomic_DNA"/>
</dbReference>
<dbReference type="PANTHER" id="PTHR17490">
    <property type="entry name" value="SUA5"/>
    <property type="match status" value="1"/>
</dbReference>
<dbReference type="InterPro" id="IPR006070">
    <property type="entry name" value="Sua5-like_dom"/>
</dbReference>
<comment type="function">
    <text evidence="10">Required for the formation of a threonylcarbamoyl group on adenosine at position 37 (t(6)A37) in tRNAs that read codons beginning with adenine.</text>
</comment>
<dbReference type="InterPro" id="IPR050156">
    <property type="entry name" value="TC-AMP_synthase_SUA5"/>
</dbReference>
<evidence type="ECO:0000313" key="12">
    <source>
        <dbReference type="EMBL" id="MBF5058850.1"/>
    </source>
</evidence>
<comment type="caution">
    <text evidence="12">The sequence shown here is derived from an EMBL/GenBank/DDBJ whole genome shotgun (WGS) entry which is preliminary data.</text>
</comment>
<dbReference type="PIRSF" id="PIRSF004930">
    <property type="entry name" value="Tln_factor_SUA5"/>
    <property type="match status" value="1"/>
</dbReference>
<feature type="domain" description="YrdC-like" evidence="11">
    <location>
        <begin position="18"/>
        <end position="205"/>
    </location>
</feature>
<dbReference type="GO" id="GO:0061710">
    <property type="term" value="F:L-threonylcarbamoyladenylate synthase"/>
    <property type="evidence" value="ECO:0007669"/>
    <property type="project" value="UniProtKB-EC"/>
</dbReference>
<dbReference type="SUPFAM" id="SSF55821">
    <property type="entry name" value="YrdC/RibB"/>
    <property type="match status" value="1"/>
</dbReference>